<dbReference type="AlphaFoldDB" id="A0A2K8QIM3"/>
<evidence type="ECO:0008006" key="3">
    <source>
        <dbReference type="Google" id="ProtNLM"/>
    </source>
</evidence>
<protein>
    <recommendedName>
        <fullName evidence="3">L-asparaginase</fullName>
    </recommendedName>
</protein>
<organism evidence="1 2">
    <name type="scientific">Dickeya fangzhongdai</name>
    <dbReference type="NCBI Taxonomy" id="1778540"/>
    <lineage>
        <taxon>Bacteria</taxon>
        <taxon>Pseudomonadati</taxon>
        <taxon>Pseudomonadota</taxon>
        <taxon>Gammaproteobacteria</taxon>
        <taxon>Enterobacterales</taxon>
        <taxon>Pectobacteriaceae</taxon>
        <taxon>Dickeya</taxon>
    </lineage>
</organism>
<evidence type="ECO:0000313" key="1">
    <source>
        <dbReference type="EMBL" id="ATZ93349.1"/>
    </source>
</evidence>
<keyword evidence="2" id="KW-1185">Reference proteome</keyword>
<accession>A0A2K8QIM3</accession>
<evidence type="ECO:0000313" key="2">
    <source>
        <dbReference type="Proteomes" id="UP000231901"/>
    </source>
</evidence>
<gene>
    <name evidence="1" type="ORF">CVE23_04775</name>
</gene>
<dbReference type="KEGG" id="dfn:CVE23_04775"/>
<dbReference type="Proteomes" id="UP000231901">
    <property type="component" value="Chromosome"/>
</dbReference>
<proteinExistence type="predicted"/>
<name>A0A2K8QIM3_9GAMM</name>
<reference evidence="2" key="1">
    <citation type="journal article" date="2018" name="Genome Announc.">
        <title>Complete genome sequence of a Dickeya fangzhongdai type strain causing bleeding canker of pear tree trunks.</title>
        <authorList>
            <person name="Zhao Y."/>
            <person name="Tian Y."/>
            <person name="Li X."/>
            <person name="Hu B."/>
        </authorList>
    </citation>
    <scope>NUCLEOTIDE SEQUENCE [LARGE SCALE GENOMIC DNA]</scope>
    <source>
        <strain evidence="2">DSM 101947</strain>
    </source>
</reference>
<dbReference type="EMBL" id="CP025003">
    <property type="protein sequence ID" value="ATZ93349.1"/>
    <property type="molecule type" value="Genomic_DNA"/>
</dbReference>
<sequence length="61" mass="6640">MSGPWPARQRLRTYPNRAILLAILNPGSARTPHVLRVRSGFCALPVSKLAASMTPIGKVLM</sequence>